<dbReference type="EC" id="1.1.1.60" evidence="7"/>
<dbReference type="InterPro" id="IPR013328">
    <property type="entry name" value="6PGD_dom2"/>
</dbReference>
<protein>
    <submittedName>
        <fullName evidence="7">2-hydroxy-3-oxopropionate reductase</fullName>
        <ecNumber evidence="7">1.1.1.60</ecNumber>
    </submittedName>
</protein>
<dbReference type="InterPro" id="IPR006115">
    <property type="entry name" value="6PGDH_NADP-bd"/>
</dbReference>
<feature type="active site" evidence="4">
    <location>
        <position position="172"/>
    </location>
</feature>
<dbReference type="AlphaFoldDB" id="A0A6J4SCS9"/>
<evidence type="ECO:0000259" key="5">
    <source>
        <dbReference type="Pfam" id="PF03446"/>
    </source>
</evidence>
<dbReference type="InterPro" id="IPR015815">
    <property type="entry name" value="HIBADH-related"/>
</dbReference>
<comment type="similarity">
    <text evidence="1">Belongs to the HIBADH-related family.</text>
</comment>
<feature type="domain" description="6-phosphogluconate dehydrogenase NADP-binding" evidence="5">
    <location>
        <begin position="7"/>
        <end position="163"/>
    </location>
</feature>
<evidence type="ECO:0000256" key="4">
    <source>
        <dbReference type="PIRSR" id="PIRSR000103-1"/>
    </source>
</evidence>
<keyword evidence="3" id="KW-0520">NAD</keyword>
<evidence type="ECO:0000256" key="2">
    <source>
        <dbReference type="ARBA" id="ARBA00023002"/>
    </source>
</evidence>
<dbReference type="PROSITE" id="PS00895">
    <property type="entry name" value="3_HYDROXYISOBUT_DH"/>
    <property type="match status" value="1"/>
</dbReference>
<dbReference type="InterPro" id="IPR002204">
    <property type="entry name" value="3-OH-isobutyrate_DH-rel_CS"/>
</dbReference>
<feature type="domain" description="3-hydroxyisobutyrate dehydrogenase-like NAD-binding" evidence="6">
    <location>
        <begin position="166"/>
        <end position="285"/>
    </location>
</feature>
<dbReference type="InterPro" id="IPR036291">
    <property type="entry name" value="NAD(P)-bd_dom_sf"/>
</dbReference>
<dbReference type="SUPFAM" id="SSF51735">
    <property type="entry name" value="NAD(P)-binding Rossmann-fold domains"/>
    <property type="match status" value="1"/>
</dbReference>
<proteinExistence type="inferred from homology"/>
<dbReference type="InterPro" id="IPR029154">
    <property type="entry name" value="HIBADH-like_NADP-bd"/>
</dbReference>
<dbReference type="Pfam" id="PF03446">
    <property type="entry name" value="NAD_binding_2"/>
    <property type="match status" value="1"/>
</dbReference>
<reference evidence="7" key="1">
    <citation type="submission" date="2020-02" db="EMBL/GenBank/DDBJ databases">
        <authorList>
            <person name="Meier V. D."/>
        </authorList>
    </citation>
    <scope>NUCLEOTIDE SEQUENCE</scope>
    <source>
        <strain evidence="7">AVDCRST_MAG25</strain>
    </source>
</reference>
<dbReference type="Gene3D" id="1.10.1040.10">
    <property type="entry name" value="N-(1-d-carboxylethyl)-l-norvaline Dehydrogenase, domain 2"/>
    <property type="match status" value="1"/>
</dbReference>
<dbReference type="GO" id="GO:0016054">
    <property type="term" value="P:organic acid catabolic process"/>
    <property type="evidence" value="ECO:0007669"/>
    <property type="project" value="UniProtKB-ARBA"/>
</dbReference>
<accession>A0A6J4SCS9</accession>
<dbReference type="Gene3D" id="3.40.50.720">
    <property type="entry name" value="NAD(P)-binding Rossmann-like Domain"/>
    <property type="match status" value="1"/>
</dbReference>
<dbReference type="SUPFAM" id="SSF48179">
    <property type="entry name" value="6-phosphogluconate dehydrogenase C-terminal domain-like"/>
    <property type="match status" value="1"/>
</dbReference>
<dbReference type="PANTHER" id="PTHR43060:SF15">
    <property type="entry name" value="3-HYDROXYISOBUTYRATE DEHYDROGENASE-LIKE 1, MITOCHONDRIAL-RELATED"/>
    <property type="match status" value="1"/>
</dbReference>
<dbReference type="PIRSF" id="PIRSF000103">
    <property type="entry name" value="HIBADH"/>
    <property type="match status" value="1"/>
</dbReference>
<evidence type="ECO:0000259" key="6">
    <source>
        <dbReference type="Pfam" id="PF14833"/>
    </source>
</evidence>
<evidence type="ECO:0000256" key="3">
    <source>
        <dbReference type="ARBA" id="ARBA00023027"/>
    </source>
</evidence>
<dbReference type="GO" id="GO:0046487">
    <property type="term" value="P:glyoxylate metabolic process"/>
    <property type="evidence" value="ECO:0007669"/>
    <property type="project" value="InterPro"/>
</dbReference>
<dbReference type="InterPro" id="IPR006398">
    <property type="entry name" value="Tartro_sem_red"/>
</dbReference>
<name>A0A6J4SCS9_9ACTN</name>
<dbReference type="EMBL" id="CADCVI010000247">
    <property type="protein sequence ID" value="CAA9495420.1"/>
    <property type="molecule type" value="Genomic_DNA"/>
</dbReference>
<keyword evidence="2 7" id="KW-0560">Oxidoreductase</keyword>
<dbReference type="Pfam" id="PF14833">
    <property type="entry name" value="NAD_binding_11"/>
    <property type="match status" value="1"/>
</dbReference>
<dbReference type="PANTHER" id="PTHR43060">
    <property type="entry name" value="3-HYDROXYISOBUTYRATE DEHYDROGENASE-LIKE 1, MITOCHONDRIAL-RELATED"/>
    <property type="match status" value="1"/>
</dbReference>
<dbReference type="NCBIfam" id="TIGR01505">
    <property type="entry name" value="tartro_sem_red"/>
    <property type="match status" value="1"/>
</dbReference>
<gene>
    <name evidence="7" type="ORF">AVDCRST_MAG25-3549</name>
</gene>
<dbReference type="GO" id="GO:0050661">
    <property type="term" value="F:NADP binding"/>
    <property type="evidence" value="ECO:0007669"/>
    <property type="project" value="InterPro"/>
</dbReference>
<dbReference type="InterPro" id="IPR008927">
    <property type="entry name" value="6-PGluconate_DH-like_C_sf"/>
</dbReference>
<sequence>MSRVSGKVGFVGLGIMGAPMARNLLAAGYELVVYNRSRAKAEGLAGNCAVVAESPAGVARGAEVVVTMLPGPPEVEAVFGEMLGAADEGTLLIDMSTSSPVLARGLAADAREKGIGVLDAPVSGGDVGAIEGTLSIMVGGEEADFERVRPLFEAMGRTITHVGGAGAGQTVKACNQIVVALVIEAVSEALVLGERAGVEPSKVLDVLSGGLAGNKVMEVKREKLLSRDFSPGGKSRFHLKDLGIALAAARESGVPLPVTAVVNQMFGALVAGGRGDDDHSALLALLDGWAGPMGAGKE</sequence>
<dbReference type="GO" id="GO:0008679">
    <property type="term" value="F:2-hydroxy-3-oxopropionate reductase activity"/>
    <property type="evidence" value="ECO:0007669"/>
    <property type="project" value="UniProtKB-EC"/>
</dbReference>
<evidence type="ECO:0000256" key="1">
    <source>
        <dbReference type="ARBA" id="ARBA00009080"/>
    </source>
</evidence>
<dbReference type="GO" id="GO:0051287">
    <property type="term" value="F:NAD binding"/>
    <property type="evidence" value="ECO:0007669"/>
    <property type="project" value="InterPro"/>
</dbReference>
<evidence type="ECO:0000313" key="7">
    <source>
        <dbReference type="EMBL" id="CAA9495420.1"/>
    </source>
</evidence>
<organism evidence="7">
    <name type="scientific">uncultured Rubrobacteraceae bacterium</name>
    <dbReference type="NCBI Taxonomy" id="349277"/>
    <lineage>
        <taxon>Bacteria</taxon>
        <taxon>Bacillati</taxon>
        <taxon>Actinomycetota</taxon>
        <taxon>Rubrobacteria</taxon>
        <taxon>Rubrobacterales</taxon>
        <taxon>Rubrobacteraceae</taxon>
        <taxon>environmental samples</taxon>
    </lineage>
</organism>